<proteinExistence type="predicted"/>
<keyword evidence="2" id="KW-0012">Acyltransferase</keyword>
<dbReference type="PROSITE" id="PS51186">
    <property type="entry name" value="GNAT"/>
    <property type="match status" value="1"/>
</dbReference>
<dbReference type="Proteomes" id="UP000823863">
    <property type="component" value="Unassembled WGS sequence"/>
</dbReference>
<evidence type="ECO:0000313" key="3">
    <source>
        <dbReference type="Proteomes" id="UP000823863"/>
    </source>
</evidence>
<feature type="domain" description="N-acetyltransferase" evidence="1">
    <location>
        <begin position="108"/>
        <end position="255"/>
    </location>
</feature>
<evidence type="ECO:0000259" key="1">
    <source>
        <dbReference type="PROSITE" id="PS51186"/>
    </source>
</evidence>
<dbReference type="AlphaFoldDB" id="A0A9D2PVT4"/>
<dbReference type="EMBL" id="DWWB01000055">
    <property type="protein sequence ID" value="HJC67148.1"/>
    <property type="molecule type" value="Genomic_DNA"/>
</dbReference>
<reference evidence="2" key="2">
    <citation type="submission" date="2021-04" db="EMBL/GenBank/DDBJ databases">
        <authorList>
            <person name="Gilroy R."/>
        </authorList>
    </citation>
    <scope>NUCLEOTIDE SEQUENCE</scope>
    <source>
        <strain evidence="2">CHK198-12963</strain>
    </source>
</reference>
<organism evidence="2 3">
    <name type="scientific">Candidatus Enterocloster excrementigallinarum</name>
    <dbReference type="NCBI Taxonomy" id="2838558"/>
    <lineage>
        <taxon>Bacteria</taxon>
        <taxon>Bacillati</taxon>
        <taxon>Bacillota</taxon>
        <taxon>Clostridia</taxon>
        <taxon>Lachnospirales</taxon>
        <taxon>Lachnospiraceae</taxon>
        <taxon>Enterocloster</taxon>
    </lineage>
</organism>
<dbReference type="Pfam" id="PF00583">
    <property type="entry name" value="Acetyltransf_1"/>
    <property type="match status" value="1"/>
</dbReference>
<dbReference type="InterPro" id="IPR000182">
    <property type="entry name" value="GNAT_dom"/>
</dbReference>
<dbReference type="GO" id="GO:0016747">
    <property type="term" value="F:acyltransferase activity, transferring groups other than amino-acyl groups"/>
    <property type="evidence" value="ECO:0007669"/>
    <property type="project" value="InterPro"/>
</dbReference>
<dbReference type="Gene3D" id="3.40.630.30">
    <property type="match status" value="2"/>
</dbReference>
<dbReference type="EC" id="2.3.1.-" evidence="2"/>
<keyword evidence="2" id="KW-0808">Transferase</keyword>
<comment type="caution">
    <text evidence="2">The sequence shown here is derived from an EMBL/GenBank/DDBJ whole genome shotgun (WGS) entry which is preliminary data.</text>
</comment>
<dbReference type="InterPro" id="IPR016181">
    <property type="entry name" value="Acyl_CoA_acyltransferase"/>
</dbReference>
<sequence>MNISFSRQLNDHQKKALQTLVGLCRQQDQFRLSCPVDGDLFYLMWDEAGQLASAIAVYHDDFLECRGFTRPDCRGKGYFRRLLNLLNKDFEDCPLIFSVDPNCLPAMETLKAIGARLWYEEYAMGLDLGSVSLPPDQSPAFTLSFETEEPGLIAVTARLQSSRRPAGSCRLFLEGSSACLFSFEIRPSLRGRGLGYAFLCQLISRLKAMDIAVLNLQVSGQNLPAFNLYKKTGFRIRDTLSYYLYESGEVPLPDR</sequence>
<dbReference type="CDD" id="cd04301">
    <property type="entry name" value="NAT_SF"/>
    <property type="match status" value="1"/>
</dbReference>
<reference evidence="2" key="1">
    <citation type="journal article" date="2021" name="PeerJ">
        <title>Extensive microbial diversity within the chicken gut microbiome revealed by metagenomics and culture.</title>
        <authorList>
            <person name="Gilroy R."/>
            <person name="Ravi A."/>
            <person name="Getino M."/>
            <person name="Pursley I."/>
            <person name="Horton D.L."/>
            <person name="Alikhan N.F."/>
            <person name="Baker D."/>
            <person name="Gharbi K."/>
            <person name="Hall N."/>
            <person name="Watson M."/>
            <person name="Adriaenssens E.M."/>
            <person name="Foster-Nyarko E."/>
            <person name="Jarju S."/>
            <person name="Secka A."/>
            <person name="Antonio M."/>
            <person name="Oren A."/>
            <person name="Chaudhuri R.R."/>
            <person name="La Ragione R."/>
            <person name="Hildebrand F."/>
            <person name="Pallen M.J."/>
        </authorList>
    </citation>
    <scope>NUCLEOTIDE SEQUENCE</scope>
    <source>
        <strain evidence="2">CHK198-12963</strain>
    </source>
</reference>
<evidence type="ECO:0000313" key="2">
    <source>
        <dbReference type="EMBL" id="HJC67148.1"/>
    </source>
</evidence>
<name>A0A9D2PVT4_9FIRM</name>
<gene>
    <name evidence="2" type="ORF">H9931_10605</name>
</gene>
<protein>
    <submittedName>
        <fullName evidence="2">GNAT family N-acetyltransferase</fullName>
        <ecNumber evidence="2">2.3.1.-</ecNumber>
    </submittedName>
</protein>
<accession>A0A9D2PVT4</accession>
<dbReference type="SUPFAM" id="SSF55729">
    <property type="entry name" value="Acyl-CoA N-acyltransferases (Nat)"/>
    <property type="match status" value="1"/>
</dbReference>